<reference evidence="1 2" key="1">
    <citation type="submission" date="2020-08" db="EMBL/GenBank/DDBJ databases">
        <title>Genome sequencing of Purple Non-Sulfur Bacteria from various extreme environments.</title>
        <authorList>
            <person name="Mayer M."/>
        </authorList>
    </citation>
    <scope>NUCLEOTIDE SEQUENCE [LARGE SCALE GENOMIC DNA]</scope>
    <source>
        <strain evidence="1 2">JA131</strain>
    </source>
</reference>
<protein>
    <recommendedName>
        <fullName evidence="3">DUF1476 domain-containing protein</fullName>
    </recommendedName>
</protein>
<keyword evidence="2" id="KW-1185">Reference proteome</keyword>
<sequence length="114" mass="12718">MTDPFRERGKGFEAKYEQDEAIRFRVVTRRNKLLGLWVAGQIGLSGKAAEAYAQEMVDHDLVHPAEDSVLAKAQADMTAKGLTISRHRLDLRLAKLLQEAEEQVHGEIAGTPLH</sequence>
<dbReference type="InterPro" id="IPR038293">
    <property type="entry name" value="ATPase_inh_sub_z_sf"/>
</dbReference>
<dbReference type="EMBL" id="JACIGK010000024">
    <property type="protein sequence ID" value="MBB4267267.1"/>
    <property type="molecule type" value="Genomic_DNA"/>
</dbReference>
<evidence type="ECO:0000313" key="1">
    <source>
        <dbReference type="EMBL" id="MBB4267267.1"/>
    </source>
</evidence>
<gene>
    <name evidence="1" type="ORF">GGD89_002908</name>
</gene>
<dbReference type="Proteomes" id="UP000554286">
    <property type="component" value="Unassembled WGS sequence"/>
</dbReference>
<organism evidence="1 2">
    <name type="scientific">Roseospira visakhapatnamensis</name>
    <dbReference type="NCBI Taxonomy" id="390880"/>
    <lineage>
        <taxon>Bacteria</taxon>
        <taxon>Pseudomonadati</taxon>
        <taxon>Pseudomonadota</taxon>
        <taxon>Alphaproteobacteria</taxon>
        <taxon>Rhodospirillales</taxon>
        <taxon>Rhodospirillaceae</taxon>
        <taxon>Roseospira</taxon>
    </lineage>
</organism>
<dbReference type="Gene3D" id="1.10.790.20">
    <property type="entry name" value="Domain of unknown function DUF1476"/>
    <property type="match status" value="1"/>
</dbReference>
<comment type="caution">
    <text evidence="1">The sequence shown here is derived from an EMBL/GenBank/DDBJ whole genome shotgun (WGS) entry which is preliminary data.</text>
</comment>
<dbReference type="Pfam" id="PF07345">
    <property type="entry name" value="ATPaseInh_sub_z"/>
    <property type="match status" value="1"/>
</dbReference>
<evidence type="ECO:0008006" key="3">
    <source>
        <dbReference type="Google" id="ProtNLM"/>
    </source>
</evidence>
<dbReference type="PIRSF" id="PIRSF031780">
    <property type="entry name" value="UCP031780"/>
    <property type="match status" value="1"/>
</dbReference>
<name>A0A7W6RFB5_9PROT</name>
<evidence type="ECO:0000313" key="2">
    <source>
        <dbReference type="Proteomes" id="UP000554286"/>
    </source>
</evidence>
<proteinExistence type="predicted"/>
<dbReference type="AlphaFoldDB" id="A0A7W6RFB5"/>
<accession>A0A7W6RFB5</accession>
<dbReference type="InterPro" id="IPR009945">
    <property type="entry name" value="ATPase_inh_sub_z"/>
</dbReference>
<dbReference type="RefSeq" id="WP_184046508.1">
    <property type="nucleotide sequence ID" value="NZ_JACIGK010000024.1"/>
</dbReference>